<protein>
    <submittedName>
        <fullName evidence="1">Uncharacterized protein</fullName>
    </submittedName>
</protein>
<keyword evidence="2" id="KW-1185">Reference proteome</keyword>
<proteinExistence type="predicted"/>
<dbReference type="EMBL" id="CADEPM010000012">
    <property type="protein sequence ID" value="CAB3411127.1"/>
    <property type="molecule type" value="Genomic_DNA"/>
</dbReference>
<dbReference type="Proteomes" id="UP000494206">
    <property type="component" value="Unassembled WGS sequence"/>
</dbReference>
<organism evidence="1 2">
    <name type="scientific">Caenorhabditis bovis</name>
    <dbReference type="NCBI Taxonomy" id="2654633"/>
    <lineage>
        <taxon>Eukaryota</taxon>
        <taxon>Metazoa</taxon>
        <taxon>Ecdysozoa</taxon>
        <taxon>Nematoda</taxon>
        <taxon>Chromadorea</taxon>
        <taxon>Rhabditida</taxon>
        <taxon>Rhabditina</taxon>
        <taxon>Rhabditomorpha</taxon>
        <taxon>Rhabditoidea</taxon>
        <taxon>Rhabditidae</taxon>
        <taxon>Peloderinae</taxon>
        <taxon>Caenorhabditis</taxon>
    </lineage>
</organism>
<evidence type="ECO:0000313" key="2">
    <source>
        <dbReference type="Proteomes" id="UP000494206"/>
    </source>
</evidence>
<gene>
    <name evidence="1" type="ORF">CBOVIS_LOCUS12552</name>
</gene>
<comment type="caution">
    <text evidence="1">The sequence shown here is derived from an EMBL/GenBank/DDBJ whole genome shotgun (WGS) entry which is preliminary data.</text>
</comment>
<dbReference type="AlphaFoldDB" id="A0A8S1FB42"/>
<dbReference type="OrthoDB" id="5800048at2759"/>
<accession>A0A8S1FB42</accession>
<sequence>MPIDISRDDEENNTITVYSYQFGVERLTVKADDVTDEIRNSNAIRYTRDNFMNVRVKPIYYAMSKTGLVNLKVRYNRGIEIKTYGLCGYLDSRSEISENSHLYIWTDIIGLIRLTHRDRRLLAQKRCIDESVVFAPIRLVTLTVRAEFQLNIPDNYHPKWVISSIHPIVEVSSVRNEALVVPGSKNSRRYEALIIGPLKVVMVVTCERLLNYSPKTWPPSIDRLQKMYQGKRDELQKKLRPDYHDNINLEELMAFDPDENETKSLFNPTLSKLRKPKFGSFEI</sequence>
<reference evidence="1 2" key="1">
    <citation type="submission" date="2020-04" db="EMBL/GenBank/DDBJ databases">
        <authorList>
            <person name="Laetsch R D."/>
            <person name="Stevens L."/>
            <person name="Kumar S."/>
            <person name="Blaxter L. M."/>
        </authorList>
    </citation>
    <scope>NUCLEOTIDE SEQUENCE [LARGE SCALE GENOMIC DNA]</scope>
</reference>
<name>A0A8S1FB42_9PELO</name>
<evidence type="ECO:0000313" key="1">
    <source>
        <dbReference type="EMBL" id="CAB3411127.1"/>
    </source>
</evidence>